<protein>
    <recommendedName>
        <fullName evidence="4">RRM domain-containing protein</fullName>
    </recommendedName>
</protein>
<dbReference type="OrthoDB" id="48651at2759"/>
<gene>
    <name evidence="5" type="ORF">CANTEDRAFT_136165</name>
</gene>
<dbReference type="HOGENOM" id="CLU_045870_0_0_1"/>
<feature type="compositionally biased region" description="Basic and acidic residues" evidence="3">
    <location>
        <begin position="309"/>
        <end position="322"/>
    </location>
</feature>
<feature type="domain" description="RRM" evidence="4">
    <location>
        <begin position="84"/>
        <end position="164"/>
    </location>
</feature>
<sequence>MPLAPKKNIKMDLGSFLADDSLGGGSWADEEVDFGSIGVPTASAPSERRAFSGSNDYSGQSARQAFEDQRPERKEFPIPDQPPYRARIGNLPWDIVEEDVQQFFEKRMQMTDVVSDVKLPADPNGRLKGFGFVTFSERDILEEALQLTLSDFNGRKIFVNVAAPQKSGFDMDWRGGRSGPLSGGRDREDQPELDWGAARNEQSVLPPRERSDRGDRGDREERRPRRADAEFDWNSARTEQTELPPRERRERRERKPDAEFDWSAARSEQVTLPPRERVERGERSIRRPRKPDADFDWGAARSEQVALPPRERSNRKPRKQDPELDWGTARTEKAVLPPRAARTPKKEESKEAGSPGPQKSAFDVLADESGDEEEAKPVAPAEPSLAEQTANLSISNDVKEEVEDGWEVVRK</sequence>
<feature type="compositionally biased region" description="Basic and acidic residues" evidence="3">
    <location>
        <begin position="274"/>
        <end position="293"/>
    </location>
</feature>
<feature type="compositionally biased region" description="Basic and acidic residues" evidence="3">
    <location>
        <begin position="65"/>
        <end position="77"/>
    </location>
</feature>
<keyword evidence="6" id="KW-1185">Reference proteome</keyword>
<evidence type="ECO:0000313" key="5">
    <source>
        <dbReference type="EMBL" id="EGV62232.1"/>
    </source>
</evidence>
<evidence type="ECO:0000256" key="3">
    <source>
        <dbReference type="SAM" id="MobiDB-lite"/>
    </source>
</evidence>
<dbReference type="STRING" id="590646.G3BBT2"/>
<dbReference type="GeneID" id="18249948"/>
<name>G3BBT2_CANTC</name>
<dbReference type="PROSITE" id="PS50102">
    <property type="entry name" value="RRM"/>
    <property type="match status" value="1"/>
</dbReference>
<feature type="compositionally biased region" description="Polar residues" evidence="3">
    <location>
        <begin position="52"/>
        <end position="63"/>
    </location>
</feature>
<reference evidence="5 6" key="1">
    <citation type="journal article" date="2011" name="Proc. Natl. Acad. Sci. U.S.A.">
        <title>Comparative genomics of xylose-fermenting fungi for enhanced biofuel production.</title>
        <authorList>
            <person name="Wohlbach D.J."/>
            <person name="Kuo A."/>
            <person name="Sato T.K."/>
            <person name="Potts K.M."/>
            <person name="Salamov A.A."/>
            <person name="LaButti K.M."/>
            <person name="Sun H."/>
            <person name="Clum A."/>
            <person name="Pangilinan J.L."/>
            <person name="Lindquist E.A."/>
            <person name="Lucas S."/>
            <person name="Lapidus A."/>
            <person name="Jin M."/>
            <person name="Gunawan C."/>
            <person name="Balan V."/>
            <person name="Dale B.E."/>
            <person name="Jeffries T.W."/>
            <person name="Zinkel R."/>
            <person name="Barry K.W."/>
            <person name="Grigoriev I.V."/>
            <person name="Gasch A.P."/>
        </authorList>
    </citation>
    <scope>NUCLEOTIDE SEQUENCE [LARGE SCALE GENOMIC DNA]</scope>
    <source>
        <strain evidence="6">ATCC 10573 / BCRC 21748 / CBS 615 / JCM 9827 / NBRC 10315 / NRRL Y-1498 / VKM Y-70</strain>
    </source>
</reference>
<dbReference type="InterPro" id="IPR035979">
    <property type="entry name" value="RBD_domain_sf"/>
</dbReference>
<evidence type="ECO:0000259" key="4">
    <source>
        <dbReference type="PROSITE" id="PS50102"/>
    </source>
</evidence>
<keyword evidence="1 2" id="KW-0694">RNA-binding</keyword>
<evidence type="ECO:0000313" key="6">
    <source>
        <dbReference type="Proteomes" id="UP000000707"/>
    </source>
</evidence>
<dbReference type="InterPro" id="IPR000504">
    <property type="entry name" value="RRM_dom"/>
</dbReference>
<dbReference type="KEGG" id="cten:18249948"/>
<feature type="region of interest" description="Disordered" evidence="3">
    <location>
        <begin position="36"/>
        <end position="83"/>
    </location>
</feature>
<dbReference type="Pfam" id="PF00076">
    <property type="entry name" value="RRM_1"/>
    <property type="match status" value="1"/>
</dbReference>
<dbReference type="PANTHER" id="PTHR23236">
    <property type="entry name" value="EUKARYOTIC TRANSLATION INITIATION FACTOR 4B/4H"/>
    <property type="match status" value="1"/>
</dbReference>
<feature type="region of interest" description="Disordered" evidence="3">
    <location>
        <begin position="168"/>
        <end position="411"/>
    </location>
</feature>
<proteinExistence type="predicted"/>
<feature type="compositionally biased region" description="Polar residues" evidence="3">
    <location>
        <begin position="386"/>
        <end position="396"/>
    </location>
</feature>
<evidence type="ECO:0000256" key="2">
    <source>
        <dbReference type="PROSITE-ProRule" id="PRU00176"/>
    </source>
</evidence>
<feature type="compositionally biased region" description="Basic and acidic residues" evidence="3">
    <location>
        <begin position="244"/>
        <end position="258"/>
    </location>
</feature>
<dbReference type="SMART" id="SM00360">
    <property type="entry name" value="RRM"/>
    <property type="match status" value="1"/>
</dbReference>
<evidence type="ECO:0000256" key="1">
    <source>
        <dbReference type="ARBA" id="ARBA00022884"/>
    </source>
</evidence>
<dbReference type="InterPro" id="IPR012677">
    <property type="entry name" value="Nucleotide-bd_a/b_plait_sf"/>
</dbReference>
<feature type="compositionally biased region" description="Basic and acidic residues" evidence="3">
    <location>
        <begin position="207"/>
        <end position="229"/>
    </location>
</feature>
<dbReference type="PANTHER" id="PTHR23236:SF11">
    <property type="entry name" value="EUKARYOTIC TRANSLATION INITIATION FACTOR 4H"/>
    <property type="match status" value="1"/>
</dbReference>
<accession>G3BBT2</accession>
<dbReference type="AlphaFoldDB" id="G3BBT2"/>
<dbReference type="Proteomes" id="UP000000707">
    <property type="component" value="Unassembled WGS sequence"/>
</dbReference>
<dbReference type="SUPFAM" id="SSF54928">
    <property type="entry name" value="RNA-binding domain, RBD"/>
    <property type="match status" value="1"/>
</dbReference>
<dbReference type="EMBL" id="GL996527">
    <property type="protein sequence ID" value="EGV62232.1"/>
    <property type="molecule type" value="Genomic_DNA"/>
</dbReference>
<dbReference type="GO" id="GO:0003723">
    <property type="term" value="F:RNA binding"/>
    <property type="evidence" value="ECO:0007669"/>
    <property type="project" value="UniProtKB-UniRule"/>
</dbReference>
<feature type="compositionally biased region" description="Acidic residues" evidence="3">
    <location>
        <begin position="365"/>
        <end position="374"/>
    </location>
</feature>
<dbReference type="eggNOG" id="KOG0118">
    <property type="taxonomic scope" value="Eukaryota"/>
</dbReference>
<organism evidence="6">
    <name type="scientific">Candida tenuis (strain ATCC 10573 / BCRC 21748 / CBS 615 / JCM 9827 / NBRC 10315 / NRRL Y-1498 / VKM Y-70)</name>
    <name type="common">Yeast</name>
    <name type="synonym">Yamadazyma tenuis</name>
    <dbReference type="NCBI Taxonomy" id="590646"/>
    <lineage>
        <taxon>Eukaryota</taxon>
        <taxon>Fungi</taxon>
        <taxon>Dikarya</taxon>
        <taxon>Ascomycota</taxon>
        <taxon>Saccharomycotina</taxon>
        <taxon>Pichiomycetes</taxon>
        <taxon>Debaryomycetaceae</taxon>
        <taxon>Yamadazyma</taxon>
    </lineage>
</organism>
<feature type="compositionally biased region" description="Acidic residues" evidence="3">
    <location>
        <begin position="400"/>
        <end position="411"/>
    </location>
</feature>
<dbReference type="Gene3D" id="3.30.70.330">
    <property type="match status" value="1"/>
</dbReference>
<dbReference type="GO" id="GO:0005730">
    <property type="term" value="C:nucleolus"/>
    <property type="evidence" value="ECO:0007669"/>
    <property type="project" value="TreeGrafter"/>
</dbReference>